<feature type="region of interest" description="Disordered" evidence="1">
    <location>
        <begin position="509"/>
        <end position="535"/>
    </location>
</feature>
<feature type="compositionally biased region" description="Basic and acidic residues" evidence="1">
    <location>
        <begin position="129"/>
        <end position="140"/>
    </location>
</feature>
<dbReference type="AlphaFoldDB" id="A0A6I3XF28"/>
<dbReference type="Proteomes" id="UP000431684">
    <property type="component" value="Unassembled WGS sequence"/>
</dbReference>
<feature type="domain" description="Antibacterial effector protein Tle3 C-terminal" evidence="2">
    <location>
        <begin position="613"/>
        <end position="754"/>
    </location>
</feature>
<protein>
    <submittedName>
        <fullName evidence="4">DUF3274 domain-containing protein</fullName>
    </submittedName>
</protein>
<sequence>MGYQKIPYECGTRDAVLEKGRTQCKGVTVRRRLPGNIIVVHGVNDVGTSYAAVEEGLCAGLEERLLRRFQPAGYKNPADADKNSVVEDPDAVFYKRTVIDDTNSPVIPFYWGYRELNSETRIVNGQKTDRYGNRLDKDSSKGGGPFGNATNTLPDMWNRGMCAPFDPSGDAIRPLRSAPGRMYMVLAARRLAALISMIRDYDANETVTIVAHSQGCLLSLLAQAFLLEQGLRPADTLVLTHPPYGLDENANWLTWGAELIHSGTDSAMEPYYHLINARQTMHARLQTLVNIVRGVASAKAAMPAFTTLTDDAQHGGMVDQRWKAVADRDNRGKVYLYFCPEDMTVALDNVQGIGWQGVPDFINGTQYKSDYLPVFDPRTQTRKEQYPTRPMARSVTRKPLEELGPSFHQRVFTDKMRFDPGTGKFEWTLVGQPPHDFPLRVASKALDPHGRVEDDKAHVEASGRTLRKRLPVATWPIDQRASPVEQRFGIRRINGEALARPCRADLRGNQIDADKLPTGSPQSRLPAEDRGPCEEVDPIDAATATANGGLLRWRKIRPDPSGHRHFPAVPEPLSSAELQRVSDLYNAENAPKDAARDDLFTVTQAYRDPSGVVKAIIQESPNAARLRWQQTVSAKSFHGVIIGSRENHRRVTAYDVAIGGGKASSDPNFYAYLCAVADWRLKKLQRSDNPRSGILQWGDFQSRFRVYWADELQWRKDLIEGNANYYSTGTLPTCLPILTGNLWEIIVSETMSGRTVEKNPKK</sequence>
<dbReference type="Pfam" id="PF11678">
    <property type="entry name" value="Tle3_C"/>
    <property type="match status" value="1"/>
</dbReference>
<dbReference type="Pfam" id="PF24322">
    <property type="entry name" value="Tle3"/>
    <property type="match status" value="1"/>
</dbReference>
<evidence type="ECO:0000256" key="1">
    <source>
        <dbReference type="SAM" id="MobiDB-lite"/>
    </source>
</evidence>
<evidence type="ECO:0000259" key="2">
    <source>
        <dbReference type="Pfam" id="PF11678"/>
    </source>
</evidence>
<dbReference type="RefSeq" id="WP_155708960.1">
    <property type="nucleotide sequence ID" value="NZ_BMWU01000040.1"/>
</dbReference>
<name>A0A6I3XF28_9BURK</name>
<dbReference type="SUPFAM" id="SSF53474">
    <property type="entry name" value="alpha/beta-Hydrolases"/>
    <property type="match status" value="1"/>
</dbReference>
<dbReference type="InterPro" id="IPR056221">
    <property type="entry name" value="Tle3_ab_dom"/>
</dbReference>
<evidence type="ECO:0000313" key="5">
    <source>
        <dbReference type="Proteomes" id="UP000431684"/>
    </source>
</evidence>
<gene>
    <name evidence="4" type="ORF">GJV26_11700</name>
</gene>
<dbReference type="InterPro" id="IPR029058">
    <property type="entry name" value="AB_hydrolase_fold"/>
</dbReference>
<reference evidence="4 5" key="1">
    <citation type="submission" date="2019-11" db="EMBL/GenBank/DDBJ databases">
        <title>Draft Genome Sequences of Six Type Strains of the Genus Massilia.</title>
        <authorList>
            <person name="Miess H."/>
            <person name="Frediansyah A."/>
            <person name="Goeker M."/>
            <person name="Gross H."/>
        </authorList>
    </citation>
    <scope>NUCLEOTIDE SEQUENCE [LARGE SCALE GENOMIC DNA]</scope>
    <source>
        <strain evidence="4 5">DSM 17513</strain>
    </source>
</reference>
<dbReference type="Gene3D" id="3.40.50.1820">
    <property type="entry name" value="alpha/beta hydrolase"/>
    <property type="match status" value="1"/>
</dbReference>
<keyword evidence="5" id="KW-1185">Reference proteome</keyword>
<accession>A0A6I3XF28</accession>
<organism evidence="4 5">
    <name type="scientific">Pseudoduganella dura</name>
    <dbReference type="NCBI Taxonomy" id="321982"/>
    <lineage>
        <taxon>Bacteria</taxon>
        <taxon>Pseudomonadati</taxon>
        <taxon>Pseudomonadota</taxon>
        <taxon>Betaproteobacteria</taxon>
        <taxon>Burkholderiales</taxon>
        <taxon>Oxalobacteraceae</taxon>
        <taxon>Telluria group</taxon>
        <taxon>Pseudoduganella</taxon>
    </lineage>
</organism>
<feature type="domain" description="T6SS Tle3 phospholipase effector alpha/beta" evidence="3">
    <location>
        <begin position="33"/>
        <end position="359"/>
    </location>
</feature>
<comment type="caution">
    <text evidence="4">The sequence shown here is derived from an EMBL/GenBank/DDBJ whole genome shotgun (WGS) entry which is preliminary data.</text>
</comment>
<feature type="region of interest" description="Disordered" evidence="1">
    <location>
        <begin position="129"/>
        <end position="148"/>
    </location>
</feature>
<evidence type="ECO:0000313" key="4">
    <source>
        <dbReference type="EMBL" id="MUI13120.1"/>
    </source>
</evidence>
<dbReference type="OrthoDB" id="8829067at2"/>
<evidence type="ECO:0000259" key="3">
    <source>
        <dbReference type="Pfam" id="PF24322"/>
    </source>
</evidence>
<dbReference type="InterPro" id="IPR021692">
    <property type="entry name" value="Tle3_C"/>
</dbReference>
<dbReference type="EMBL" id="WNWM01000002">
    <property type="protein sequence ID" value="MUI13120.1"/>
    <property type="molecule type" value="Genomic_DNA"/>
</dbReference>
<proteinExistence type="predicted"/>